<dbReference type="InterPro" id="IPR050082">
    <property type="entry name" value="RNA_methyltr_RlmE"/>
</dbReference>
<keyword evidence="1" id="KW-0698">rRNA processing</keyword>
<dbReference type="Pfam" id="PF01728">
    <property type="entry name" value="FtsJ"/>
    <property type="match status" value="1"/>
</dbReference>
<organism evidence="6">
    <name type="scientific">marine metagenome</name>
    <dbReference type="NCBI Taxonomy" id="408172"/>
    <lineage>
        <taxon>unclassified sequences</taxon>
        <taxon>metagenomes</taxon>
        <taxon>ecological metagenomes</taxon>
    </lineage>
</organism>
<reference evidence="6" key="1">
    <citation type="submission" date="2018-05" db="EMBL/GenBank/DDBJ databases">
        <authorList>
            <person name="Lanie J.A."/>
            <person name="Ng W.-L."/>
            <person name="Kazmierczak K.M."/>
            <person name="Andrzejewski T.M."/>
            <person name="Davidsen T.M."/>
            <person name="Wayne K.J."/>
            <person name="Tettelin H."/>
            <person name="Glass J.I."/>
            <person name="Rusch D."/>
            <person name="Podicherti R."/>
            <person name="Tsui H.-C.T."/>
            <person name="Winkler M.E."/>
        </authorList>
    </citation>
    <scope>NUCLEOTIDE SEQUENCE</scope>
</reference>
<dbReference type="PANTHER" id="PTHR10920:SF18">
    <property type="entry name" value="RRNA METHYLTRANSFERASE 2, MITOCHONDRIAL"/>
    <property type="match status" value="1"/>
</dbReference>
<dbReference type="PIRSF" id="PIRSF005461">
    <property type="entry name" value="23S_rRNA_mtase"/>
    <property type="match status" value="1"/>
</dbReference>
<dbReference type="HAMAP" id="MF_01547">
    <property type="entry name" value="RNA_methyltr_E"/>
    <property type="match status" value="1"/>
</dbReference>
<protein>
    <recommendedName>
        <fullName evidence="5">Ribosomal RNA methyltransferase FtsJ domain-containing protein</fullName>
    </recommendedName>
</protein>
<dbReference type="GO" id="GO:0008650">
    <property type="term" value="F:rRNA (uridine-2'-O-)-methyltransferase activity"/>
    <property type="evidence" value="ECO:0007669"/>
    <property type="project" value="TreeGrafter"/>
</dbReference>
<dbReference type="SUPFAM" id="SSF53335">
    <property type="entry name" value="S-adenosyl-L-methionine-dependent methyltransferases"/>
    <property type="match status" value="1"/>
</dbReference>
<evidence type="ECO:0000259" key="5">
    <source>
        <dbReference type="Pfam" id="PF01728"/>
    </source>
</evidence>
<proteinExistence type="inferred from homology"/>
<evidence type="ECO:0000256" key="1">
    <source>
        <dbReference type="ARBA" id="ARBA00022552"/>
    </source>
</evidence>
<evidence type="ECO:0000313" key="6">
    <source>
        <dbReference type="EMBL" id="SUZ70253.1"/>
    </source>
</evidence>
<sequence length="204" mass="23470">MSSQHWRRDQSKDKFFSESRKLGYRSRSVFKLDEINKKYKILKKANSILDLGSRPGGWSNYVFKNTKVKNIIANDIESMKLIPGVHFVLGDFTSDSIQEKILNVNKGKFDLILSDISNNKTGNNITDQYAFYEIANNILEFSKTGLTSRGVLVIKIFIGLGFEEFKKEMDQTFQSVNIFKPRASRPESKETYAIGTKIRYTQNI</sequence>
<dbReference type="PANTHER" id="PTHR10920">
    <property type="entry name" value="RIBOSOMAL RNA METHYLTRANSFERASE"/>
    <property type="match status" value="1"/>
</dbReference>
<evidence type="ECO:0000256" key="3">
    <source>
        <dbReference type="ARBA" id="ARBA00022679"/>
    </source>
</evidence>
<dbReference type="AlphaFoldDB" id="A0A381PXW4"/>
<evidence type="ECO:0000256" key="2">
    <source>
        <dbReference type="ARBA" id="ARBA00022603"/>
    </source>
</evidence>
<dbReference type="InterPro" id="IPR015507">
    <property type="entry name" value="rRNA-MeTfrase_E"/>
</dbReference>
<accession>A0A381PXW4</accession>
<keyword evidence="2" id="KW-0489">Methyltransferase</keyword>
<dbReference type="InterPro" id="IPR002877">
    <property type="entry name" value="RNA_MeTrfase_FtsJ_dom"/>
</dbReference>
<evidence type="ECO:0000256" key="4">
    <source>
        <dbReference type="ARBA" id="ARBA00022691"/>
    </source>
</evidence>
<keyword evidence="4" id="KW-0949">S-adenosyl-L-methionine</keyword>
<feature type="domain" description="Ribosomal RNA methyltransferase FtsJ" evidence="5">
    <location>
        <begin position="24"/>
        <end position="196"/>
    </location>
</feature>
<name>A0A381PXW4_9ZZZZ</name>
<dbReference type="EMBL" id="UINC01001085">
    <property type="protein sequence ID" value="SUZ70253.1"/>
    <property type="molecule type" value="Genomic_DNA"/>
</dbReference>
<gene>
    <name evidence="6" type="ORF">METZ01_LOCUS23107</name>
</gene>
<keyword evidence="3" id="KW-0808">Transferase</keyword>
<dbReference type="Gene3D" id="3.40.50.150">
    <property type="entry name" value="Vaccinia Virus protein VP39"/>
    <property type="match status" value="1"/>
</dbReference>
<dbReference type="InterPro" id="IPR029063">
    <property type="entry name" value="SAM-dependent_MTases_sf"/>
</dbReference>